<evidence type="ECO:0000313" key="3">
    <source>
        <dbReference type="EMBL" id="CAB4182003.1"/>
    </source>
</evidence>
<evidence type="ECO:0000313" key="1">
    <source>
        <dbReference type="EMBL" id="CAB4170460.1"/>
    </source>
</evidence>
<reference evidence="3" key="1">
    <citation type="submission" date="2020-05" db="EMBL/GenBank/DDBJ databases">
        <authorList>
            <person name="Chiriac C."/>
            <person name="Salcher M."/>
            <person name="Ghai R."/>
            <person name="Kavagutti S V."/>
        </authorList>
    </citation>
    <scope>NUCLEOTIDE SEQUENCE</scope>
</reference>
<name>A0A6J5QCR2_9CAUD</name>
<gene>
    <name evidence="3" type="ORF">UFOVP1065_105</name>
    <name evidence="4" type="ORF">UFOVP1198_74</name>
    <name evidence="5" type="ORF">UFOVP1418_66</name>
    <name evidence="7" type="ORF">UFOVP1524_84</name>
    <name evidence="6" type="ORF">UFOVP1651_84</name>
    <name evidence="1" type="ORF">UFOVP908_62</name>
    <name evidence="2" type="ORF">UFOVP990_74</name>
</gene>
<evidence type="ECO:0000313" key="5">
    <source>
        <dbReference type="EMBL" id="CAB4211026.1"/>
    </source>
</evidence>
<dbReference type="EMBL" id="LR796860">
    <property type="protein sequence ID" value="CAB4170460.1"/>
    <property type="molecule type" value="Genomic_DNA"/>
</dbReference>
<dbReference type="EMBL" id="LR797518">
    <property type="protein sequence ID" value="CAB4222630.1"/>
    <property type="molecule type" value="Genomic_DNA"/>
</dbReference>
<accession>A0A6J5QCR2</accession>
<evidence type="ECO:0000313" key="2">
    <source>
        <dbReference type="EMBL" id="CAB4176856.1"/>
    </source>
</evidence>
<dbReference type="EMBL" id="LR797369">
    <property type="protein sequence ID" value="CAB4211026.1"/>
    <property type="molecule type" value="Genomic_DNA"/>
</dbReference>
<dbReference type="EMBL" id="LR797157">
    <property type="protein sequence ID" value="CAB4190594.1"/>
    <property type="molecule type" value="Genomic_DNA"/>
</dbReference>
<sequence>MKQQAGINQDTFQPVISITNRYRNYYRRGCLKVTLEDIMRKPRPWLLIIPSRKLI</sequence>
<dbReference type="EMBL" id="LR798378">
    <property type="protein sequence ID" value="CAB5227705.1"/>
    <property type="molecule type" value="Genomic_DNA"/>
</dbReference>
<proteinExistence type="predicted"/>
<organism evidence="3">
    <name type="scientific">uncultured Caudovirales phage</name>
    <dbReference type="NCBI Taxonomy" id="2100421"/>
    <lineage>
        <taxon>Viruses</taxon>
        <taxon>Duplodnaviria</taxon>
        <taxon>Heunggongvirae</taxon>
        <taxon>Uroviricota</taxon>
        <taxon>Caudoviricetes</taxon>
        <taxon>Peduoviridae</taxon>
        <taxon>Maltschvirus</taxon>
        <taxon>Maltschvirus maltsch</taxon>
    </lineage>
</organism>
<dbReference type="EMBL" id="LR796945">
    <property type="protein sequence ID" value="CAB4176856.1"/>
    <property type="molecule type" value="Genomic_DNA"/>
</dbReference>
<evidence type="ECO:0000313" key="4">
    <source>
        <dbReference type="EMBL" id="CAB4190594.1"/>
    </source>
</evidence>
<evidence type="ECO:0000313" key="6">
    <source>
        <dbReference type="EMBL" id="CAB4222630.1"/>
    </source>
</evidence>
<protein>
    <submittedName>
        <fullName evidence="3">Uncharacterized protein</fullName>
    </submittedName>
</protein>
<evidence type="ECO:0000313" key="7">
    <source>
        <dbReference type="EMBL" id="CAB5227705.1"/>
    </source>
</evidence>
<dbReference type="EMBL" id="LR797021">
    <property type="protein sequence ID" value="CAB4182003.1"/>
    <property type="molecule type" value="Genomic_DNA"/>
</dbReference>